<dbReference type="AlphaFoldDB" id="A0A4Y2GNN9"/>
<protein>
    <submittedName>
        <fullName evidence="1">Uncharacterized protein</fullName>
    </submittedName>
</protein>
<dbReference type="OrthoDB" id="7422307at2759"/>
<proteinExistence type="predicted"/>
<name>A0A4Y2GNN9_ARAVE</name>
<dbReference type="Proteomes" id="UP000499080">
    <property type="component" value="Unassembled WGS sequence"/>
</dbReference>
<sequence>MFHDKVDLRPHTWFYEQYCDLVFNLKMLALTQTDFFLDNTNTPSEIQLNGFWREFYKRVVTNDWMGGLLETTSQTRRRSFSRRAVECDSEESVPVEPIFNEIVSLAKIRGLDVDNNDIYELVEEHNQELPTEELMELYCVSQ</sequence>
<evidence type="ECO:0000313" key="1">
    <source>
        <dbReference type="EMBL" id="GBM55512.1"/>
    </source>
</evidence>
<reference evidence="1 2" key="1">
    <citation type="journal article" date="2019" name="Sci. Rep.">
        <title>Orb-weaving spider Araneus ventricosus genome elucidates the spidroin gene catalogue.</title>
        <authorList>
            <person name="Kono N."/>
            <person name="Nakamura H."/>
            <person name="Ohtoshi R."/>
            <person name="Moran D.A.P."/>
            <person name="Shinohara A."/>
            <person name="Yoshida Y."/>
            <person name="Fujiwara M."/>
            <person name="Mori M."/>
            <person name="Tomita M."/>
            <person name="Arakawa K."/>
        </authorList>
    </citation>
    <scope>NUCLEOTIDE SEQUENCE [LARGE SCALE GENOMIC DNA]</scope>
</reference>
<evidence type="ECO:0000313" key="2">
    <source>
        <dbReference type="Proteomes" id="UP000499080"/>
    </source>
</evidence>
<comment type="caution">
    <text evidence="1">The sequence shown here is derived from an EMBL/GenBank/DDBJ whole genome shotgun (WGS) entry which is preliminary data.</text>
</comment>
<dbReference type="EMBL" id="BGPR01001504">
    <property type="protein sequence ID" value="GBM55512.1"/>
    <property type="molecule type" value="Genomic_DNA"/>
</dbReference>
<organism evidence="1 2">
    <name type="scientific">Araneus ventricosus</name>
    <name type="common">Orbweaver spider</name>
    <name type="synonym">Epeira ventricosa</name>
    <dbReference type="NCBI Taxonomy" id="182803"/>
    <lineage>
        <taxon>Eukaryota</taxon>
        <taxon>Metazoa</taxon>
        <taxon>Ecdysozoa</taxon>
        <taxon>Arthropoda</taxon>
        <taxon>Chelicerata</taxon>
        <taxon>Arachnida</taxon>
        <taxon>Araneae</taxon>
        <taxon>Araneomorphae</taxon>
        <taxon>Entelegynae</taxon>
        <taxon>Araneoidea</taxon>
        <taxon>Araneidae</taxon>
        <taxon>Araneus</taxon>
    </lineage>
</organism>
<gene>
    <name evidence="1" type="ORF">AVEN_164408_1</name>
</gene>
<accession>A0A4Y2GNN9</accession>
<keyword evidence="2" id="KW-1185">Reference proteome</keyword>